<feature type="signal peptide" evidence="1">
    <location>
        <begin position="1"/>
        <end position="17"/>
    </location>
</feature>
<keyword evidence="3" id="KW-1185">Reference proteome</keyword>
<organism evidence="2 3">
    <name type="scientific">Lentithecium fluviatile CBS 122367</name>
    <dbReference type="NCBI Taxonomy" id="1168545"/>
    <lineage>
        <taxon>Eukaryota</taxon>
        <taxon>Fungi</taxon>
        <taxon>Dikarya</taxon>
        <taxon>Ascomycota</taxon>
        <taxon>Pezizomycotina</taxon>
        <taxon>Dothideomycetes</taxon>
        <taxon>Pleosporomycetidae</taxon>
        <taxon>Pleosporales</taxon>
        <taxon>Massarineae</taxon>
        <taxon>Lentitheciaceae</taxon>
        <taxon>Lentithecium</taxon>
    </lineage>
</organism>
<keyword evidence="1" id="KW-0732">Signal</keyword>
<evidence type="ECO:0000313" key="3">
    <source>
        <dbReference type="Proteomes" id="UP000799291"/>
    </source>
</evidence>
<dbReference type="EMBL" id="MU005592">
    <property type="protein sequence ID" value="KAF2681170.1"/>
    <property type="molecule type" value="Genomic_DNA"/>
</dbReference>
<evidence type="ECO:0000256" key="1">
    <source>
        <dbReference type="SAM" id="SignalP"/>
    </source>
</evidence>
<sequence length="140" mass="15015">MRFTIYFTAVAATLASCSPLTDRNAENGHTLAKRSCFSGGETWNGRQADAKTAAYNACRNFVLASEAGVTYNSGQIRNACTNIGSNRVNFSLKLVSGGSRIIKSAECISGLYKEIEGCDRGGRTSYANWEYTSDPNAGNC</sequence>
<gene>
    <name evidence="2" type="ORF">K458DRAFT_391964</name>
</gene>
<dbReference type="Proteomes" id="UP000799291">
    <property type="component" value="Unassembled WGS sequence"/>
</dbReference>
<accession>A0A6G1IT62</accession>
<name>A0A6G1IT62_9PLEO</name>
<feature type="chain" id="PRO_5026284723" evidence="1">
    <location>
        <begin position="18"/>
        <end position="140"/>
    </location>
</feature>
<dbReference type="OrthoDB" id="3770800at2759"/>
<evidence type="ECO:0000313" key="2">
    <source>
        <dbReference type="EMBL" id="KAF2681170.1"/>
    </source>
</evidence>
<dbReference type="AlphaFoldDB" id="A0A6G1IT62"/>
<proteinExistence type="predicted"/>
<protein>
    <submittedName>
        <fullName evidence="2">Uncharacterized protein</fullName>
    </submittedName>
</protein>
<dbReference type="PROSITE" id="PS51257">
    <property type="entry name" value="PROKAR_LIPOPROTEIN"/>
    <property type="match status" value="1"/>
</dbReference>
<reference evidence="2" key="1">
    <citation type="journal article" date="2020" name="Stud. Mycol.">
        <title>101 Dothideomycetes genomes: a test case for predicting lifestyles and emergence of pathogens.</title>
        <authorList>
            <person name="Haridas S."/>
            <person name="Albert R."/>
            <person name="Binder M."/>
            <person name="Bloem J."/>
            <person name="Labutti K."/>
            <person name="Salamov A."/>
            <person name="Andreopoulos B."/>
            <person name="Baker S."/>
            <person name="Barry K."/>
            <person name="Bills G."/>
            <person name="Bluhm B."/>
            <person name="Cannon C."/>
            <person name="Castanera R."/>
            <person name="Culley D."/>
            <person name="Daum C."/>
            <person name="Ezra D."/>
            <person name="Gonzalez J."/>
            <person name="Henrissat B."/>
            <person name="Kuo A."/>
            <person name="Liang C."/>
            <person name="Lipzen A."/>
            <person name="Lutzoni F."/>
            <person name="Magnuson J."/>
            <person name="Mondo S."/>
            <person name="Nolan M."/>
            <person name="Ohm R."/>
            <person name="Pangilinan J."/>
            <person name="Park H.-J."/>
            <person name="Ramirez L."/>
            <person name="Alfaro M."/>
            <person name="Sun H."/>
            <person name="Tritt A."/>
            <person name="Yoshinaga Y."/>
            <person name="Zwiers L.-H."/>
            <person name="Turgeon B."/>
            <person name="Goodwin S."/>
            <person name="Spatafora J."/>
            <person name="Crous P."/>
            <person name="Grigoriev I."/>
        </authorList>
    </citation>
    <scope>NUCLEOTIDE SEQUENCE</scope>
    <source>
        <strain evidence="2">CBS 122367</strain>
    </source>
</reference>